<feature type="compositionally biased region" description="Polar residues" evidence="2">
    <location>
        <begin position="533"/>
        <end position="544"/>
    </location>
</feature>
<keyword evidence="5" id="KW-1185">Reference proteome</keyword>
<dbReference type="SMART" id="SM00228">
    <property type="entry name" value="PDZ"/>
    <property type="match status" value="1"/>
</dbReference>
<dbReference type="EMBL" id="JASMQC010000022">
    <property type="protein sequence ID" value="KAK1935748.1"/>
    <property type="molecule type" value="Genomic_DNA"/>
</dbReference>
<gene>
    <name evidence="4" type="ORF">P3T76_010443</name>
</gene>
<dbReference type="Gene3D" id="2.30.42.10">
    <property type="match status" value="1"/>
</dbReference>
<dbReference type="InterPro" id="IPR001478">
    <property type="entry name" value="PDZ"/>
</dbReference>
<proteinExistence type="predicted"/>
<protein>
    <recommendedName>
        <fullName evidence="3">PDZ domain-containing protein</fullName>
    </recommendedName>
</protein>
<evidence type="ECO:0000256" key="1">
    <source>
        <dbReference type="SAM" id="Coils"/>
    </source>
</evidence>
<feature type="compositionally biased region" description="Low complexity" evidence="2">
    <location>
        <begin position="516"/>
        <end position="530"/>
    </location>
</feature>
<dbReference type="InterPro" id="IPR036034">
    <property type="entry name" value="PDZ_sf"/>
</dbReference>
<evidence type="ECO:0000313" key="5">
    <source>
        <dbReference type="Proteomes" id="UP001259832"/>
    </source>
</evidence>
<dbReference type="SUPFAM" id="SSF50156">
    <property type="entry name" value="PDZ domain-like"/>
    <property type="match status" value="1"/>
</dbReference>
<evidence type="ECO:0000256" key="2">
    <source>
        <dbReference type="SAM" id="MobiDB-lite"/>
    </source>
</evidence>
<feature type="compositionally biased region" description="Low complexity" evidence="2">
    <location>
        <begin position="31"/>
        <end position="47"/>
    </location>
</feature>
<dbReference type="Pfam" id="PF17820">
    <property type="entry name" value="PDZ_6"/>
    <property type="match status" value="1"/>
</dbReference>
<keyword evidence="1" id="KW-0175">Coiled coil</keyword>
<sequence length="783" mass="81935">MRKSLKRAQTIATTLKPVMAGEQQQAPADNVVGKSGVSSVSPSSGNSGAQAFAPLPFDESLVAALGASAASSTSETQNTNTSGTTSKSAADFFLDQISAVVSDEKKFSDNIMDLIPPVEAPASQAAVTQALSAGLTSTSIGIPLQPPPDLMLRALSPPTSLLPDFGDVAPLSLVGDATVNTAVASSGAIAMPATVAAPATTTVTTAVKRELPVVKPAVAGATAAMRRKAELATAASLTHKKQKIESIKPDPVAKAAPAAPVSVHQQIQQQQVRHHLHGNNNPLNASAAAAAAAAAAREKVMKEPQSGDLYECVITKRNGGLGLTLACVDDHVQITGLAPDTPAANSGICVGDTLVAVSGLPVRGLQFSTVIGRLKSTSRNSVVLKLRRNPFRQNAVNSAAYRGIKRPGRGIIKGSDISNSANVLTSKTMALETRLGGGLGNGLNGSAGVLGGATNSVHNGNTSAGLDEVHRSHHPGVTGFGAAGLHHTQHLQMQLKSEPMNSTYFPTDASILTMGAPAPGSTSSGTAPPSVLAPSSSFPSDSQTGWRVGLEEKERYFAECRALRHELGRAMVAQRTQKRDTEAYTSQLQAIVDKFQDQVRSFTPASTTEPPAAEKSDELTSLRQKLVEANQALAKQQTEMLALQERDARHALPEAQRVKWQLVSHMRKSVLQIDCKAASKLNPTPAAKKTGPASLSFEERLDGVRPSAFALLVEQSSVKPTVELDLDAKACTELLGWNLREMVVQAGGTYTVAVADTVHVKYTRPEESLVVSWTLSVKDSTKK</sequence>
<evidence type="ECO:0000313" key="4">
    <source>
        <dbReference type="EMBL" id="KAK1935748.1"/>
    </source>
</evidence>
<reference evidence="4" key="1">
    <citation type="submission" date="2023-08" db="EMBL/GenBank/DDBJ databases">
        <title>Reference Genome Resource for the Citrus Pathogen Phytophthora citrophthora.</title>
        <authorList>
            <person name="Moller H."/>
            <person name="Coetzee B."/>
            <person name="Rose L.J."/>
            <person name="Van Niekerk J.M."/>
        </authorList>
    </citation>
    <scope>NUCLEOTIDE SEQUENCE</scope>
    <source>
        <strain evidence="4">STE-U-9442</strain>
    </source>
</reference>
<feature type="coiled-coil region" evidence="1">
    <location>
        <begin position="612"/>
        <end position="646"/>
    </location>
</feature>
<comment type="caution">
    <text evidence="4">The sequence shown here is derived from an EMBL/GenBank/DDBJ whole genome shotgun (WGS) entry which is preliminary data.</text>
</comment>
<dbReference type="Proteomes" id="UP001259832">
    <property type="component" value="Unassembled WGS sequence"/>
</dbReference>
<organism evidence="4 5">
    <name type="scientific">Phytophthora citrophthora</name>
    <dbReference type="NCBI Taxonomy" id="4793"/>
    <lineage>
        <taxon>Eukaryota</taxon>
        <taxon>Sar</taxon>
        <taxon>Stramenopiles</taxon>
        <taxon>Oomycota</taxon>
        <taxon>Peronosporomycetes</taxon>
        <taxon>Peronosporales</taxon>
        <taxon>Peronosporaceae</taxon>
        <taxon>Phytophthora</taxon>
    </lineage>
</organism>
<name>A0AAD9GBY9_9STRA</name>
<feature type="region of interest" description="Disordered" evidence="2">
    <location>
        <begin position="516"/>
        <end position="544"/>
    </location>
</feature>
<dbReference type="AlphaFoldDB" id="A0AAD9GBY9"/>
<evidence type="ECO:0000259" key="3">
    <source>
        <dbReference type="PROSITE" id="PS50106"/>
    </source>
</evidence>
<dbReference type="PROSITE" id="PS50106">
    <property type="entry name" value="PDZ"/>
    <property type="match status" value="1"/>
</dbReference>
<feature type="region of interest" description="Disordered" evidence="2">
    <location>
        <begin position="16"/>
        <end position="47"/>
    </location>
</feature>
<accession>A0AAD9GBY9</accession>
<feature type="domain" description="PDZ" evidence="3">
    <location>
        <begin position="311"/>
        <end position="389"/>
    </location>
</feature>
<dbReference type="InterPro" id="IPR041489">
    <property type="entry name" value="PDZ_6"/>
</dbReference>